<feature type="compositionally biased region" description="Low complexity" evidence="1">
    <location>
        <begin position="99"/>
        <end position="119"/>
    </location>
</feature>
<feature type="chain" id="PRO_5043512463" evidence="2">
    <location>
        <begin position="26"/>
        <end position="341"/>
    </location>
</feature>
<evidence type="ECO:0000256" key="1">
    <source>
        <dbReference type="SAM" id="MobiDB-lite"/>
    </source>
</evidence>
<sequence>MANRKTRRTLALTALFCLSTLTACGEDSNTHAQPVNAPVEGVTVQLLNAGEGSAQPLVWFTGPDEQKVKFSFTQGLEQKTLVDEEKLKKQQAEDRAKQSATQSSDSSASTTAPSFTTESNTDDLDVPYDEVTMDLPLTTNIHTDGHVRTSTVTVGRPSGSNTERNEDVATAEGFTMVTEQNLNGRVQNRNFSAPESATDSARASVEQALTRMNDVPIIFPDEPIGVGGKWKVSNRIDENGTSMLQDIIYTLSERQNKTVKLGVEVKRRPATKQLADTDLEVLDVSSESTGHIVLNLTHALPERGSVKVTTTTTYGQKDSAVKVIQTTMAKTSWAQSEEKQD</sequence>
<name>A0A7G7YMZ8_9CORY</name>
<dbReference type="EMBL" id="CP046883">
    <property type="protein sequence ID" value="QNH95868.1"/>
    <property type="molecule type" value="Genomic_DNA"/>
</dbReference>
<accession>A0A7G7YMZ8</accession>
<evidence type="ECO:0000256" key="2">
    <source>
        <dbReference type="SAM" id="SignalP"/>
    </source>
</evidence>
<dbReference type="KEGG" id="cans:GP473_03515"/>
<dbReference type="RefSeq" id="WP_185769090.1">
    <property type="nucleotide sequence ID" value="NZ_CP046883.1"/>
</dbReference>
<organism evidence="3 4">
    <name type="scientific">Corynebacterium anserum</name>
    <dbReference type="NCBI Taxonomy" id="2684406"/>
    <lineage>
        <taxon>Bacteria</taxon>
        <taxon>Bacillati</taxon>
        <taxon>Actinomycetota</taxon>
        <taxon>Actinomycetes</taxon>
        <taxon>Mycobacteriales</taxon>
        <taxon>Corynebacteriaceae</taxon>
        <taxon>Corynebacterium</taxon>
    </lineage>
</organism>
<keyword evidence="4" id="KW-1185">Reference proteome</keyword>
<feature type="region of interest" description="Disordered" evidence="1">
    <location>
        <begin position="86"/>
        <end position="127"/>
    </location>
</feature>
<proteinExistence type="predicted"/>
<keyword evidence="2" id="KW-0732">Signal</keyword>
<dbReference type="PROSITE" id="PS51257">
    <property type="entry name" value="PROKAR_LIPOPROTEIN"/>
    <property type="match status" value="1"/>
</dbReference>
<evidence type="ECO:0000313" key="3">
    <source>
        <dbReference type="EMBL" id="QNH95868.1"/>
    </source>
</evidence>
<dbReference type="AlphaFoldDB" id="A0A7G7YMZ8"/>
<feature type="region of interest" description="Disordered" evidence="1">
    <location>
        <begin position="139"/>
        <end position="166"/>
    </location>
</feature>
<feature type="compositionally biased region" description="Basic and acidic residues" evidence="1">
    <location>
        <begin position="86"/>
        <end position="97"/>
    </location>
</feature>
<evidence type="ECO:0000313" key="4">
    <source>
        <dbReference type="Proteomes" id="UP000515275"/>
    </source>
</evidence>
<reference evidence="3 4" key="1">
    <citation type="submission" date="2019-12" db="EMBL/GenBank/DDBJ databases">
        <title>Corynebacterium sp. nov., isolated from feces of the Anser Albifrons in China.</title>
        <authorList>
            <person name="Liu Q."/>
        </authorList>
    </citation>
    <scope>NUCLEOTIDE SEQUENCE [LARGE SCALE GENOMIC DNA]</scope>
    <source>
        <strain evidence="3 4">23H37-10</strain>
    </source>
</reference>
<feature type="signal peptide" evidence="2">
    <location>
        <begin position="1"/>
        <end position="25"/>
    </location>
</feature>
<feature type="compositionally biased region" description="Polar residues" evidence="1">
    <location>
        <begin position="139"/>
        <end position="162"/>
    </location>
</feature>
<protein>
    <submittedName>
        <fullName evidence="3">Uncharacterized protein</fullName>
    </submittedName>
</protein>
<gene>
    <name evidence="3" type="ORF">GP473_03515</name>
</gene>
<dbReference type="Proteomes" id="UP000515275">
    <property type="component" value="Chromosome"/>
</dbReference>